<dbReference type="InterPro" id="IPR004869">
    <property type="entry name" value="MMPL_dom"/>
</dbReference>
<dbReference type="PANTHER" id="PTHR33406:SF6">
    <property type="entry name" value="MEMBRANE PROTEIN YDGH-RELATED"/>
    <property type="match status" value="1"/>
</dbReference>
<dbReference type="KEGG" id="lpil:LIP_1447"/>
<comment type="similarity">
    <text evidence="2">Belongs to the resistance-nodulation-cell division (RND) (TC 2.A.6) family. MmpL subfamily.</text>
</comment>
<feature type="transmembrane region" description="Helical" evidence="7">
    <location>
        <begin position="308"/>
        <end position="331"/>
    </location>
</feature>
<evidence type="ECO:0000259" key="8">
    <source>
        <dbReference type="PROSITE" id="PS50156"/>
    </source>
</evidence>
<feature type="transmembrane region" description="Helical" evidence="7">
    <location>
        <begin position="268"/>
        <end position="288"/>
    </location>
</feature>
<reference evidence="10" key="2">
    <citation type="journal article" date="2016" name="Int. J. Syst. Evol. Microbiol.">
        <title>Complete genome sequence and cell structure of Limnochorda pilosa, a Gram-negative spore-former within the phylum Firmicutes.</title>
        <authorList>
            <person name="Watanabe M."/>
            <person name="Kojima H."/>
            <person name="Fukui M."/>
        </authorList>
    </citation>
    <scope>NUCLEOTIDE SEQUENCE [LARGE SCALE GENOMIC DNA]</scope>
    <source>
        <strain evidence="10">HC45</strain>
    </source>
</reference>
<feature type="transmembrane region" description="Helical" evidence="7">
    <location>
        <begin position="646"/>
        <end position="668"/>
    </location>
</feature>
<feature type="transmembrane region" description="Helical" evidence="7">
    <location>
        <begin position="587"/>
        <end position="611"/>
    </location>
</feature>
<evidence type="ECO:0000313" key="10">
    <source>
        <dbReference type="Proteomes" id="UP000065807"/>
    </source>
</evidence>
<evidence type="ECO:0000256" key="4">
    <source>
        <dbReference type="ARBA" id="ARBA00022692"/>
    </source>
</evidence>
<keyword evidence="5 7" id="KW-1133">Transmembrane helix</keyword>
<evidence type="ECO:0000256" key="7">
    <source>
        <dbReference type="SAM" id="Phobius"/>
    </source>
</evidence>
<sequence>MARWIEGMLRHPRAVIAGAVLLSLLGALGITRIEIDDRLEALLPPDMESLVVWHEIEEIFGTTEPIVVAAGREGASIWDPTTLRTVDQLRARLEELPEVDSVTGITNANHLIASDFGFEVGPLLEMERLEEPGYLQAARGALGGNEMLQALVSEDEAYTLLLVTLRVDADEVAAGPAIQRVIDTLEPELDVHVAGTPFFLGVIAEEIRGDVLSLVRFVFLVLFLVVLLSLRSLKGALLTMAVIALTAMTTLGLMGWTGNKFTVANTSMPIVLLAIASADSIHIITHFLRRLRARGDAREAAAETVRHLMLPVLLTSVTTALAFLSLIGSPITVLGPYGYLTAIGVGWAWVLSATFLPCLLSISRWPAHGAVRGGQAALRTFWSRLAGVVIRRRVAITGIATLLVVASALGVPRVLVEVSMTSMLSPESTLRQASSFLDERFSAGSNLSLLVTGDLYDPALLEDMLDVEAFIEGEEGVGHARSIADLVASMNKAFNGEDPAFERIPETREAVAQLLLLYSFSGDPADLERFVTTGYDRAQISVQMESLSTQRVSRMVDDLKRYLEAEKPGLRAAPTGFAVFLRDLVPLVVRSSVTSVIVALIIMVLVAGIAFRSARLGILTVVPLGATVVLLFGIMGWTGIPLSHVNALMAAIAIGVGVDYAIHFVAAYQRQGNAGRRREERVTGALMEVGPPVAFNALSVGGGFAVLLASRFVPISFLGGLVTFAMIVSALGALILIPSLLLMGREKAATRPVPSDAERPVSE</sequence>
<name>A0A0K2SJK7_LIMPI</name>
<evidence type="ECO:0000256" key="3">
    <source>
        <dbReference type="ARBA" id="ARBA00022475"/>
    </source>
</evidence>
<dbReference type="Proteomes" id="UP000065807">
    <property type="component" value="Chromosome"/>
</dbReference>
<feature type="domain" description="SSD" evidence="8">
    <location>
        <begin position="236"/>
        <end position="362"/>
    </location>
</feature>
<feature type="transmembrane region" description="Helical" evidence="7">
    <location>
        <begin position="337"/>
        <end position="362"/>
    </location>
</feature>
<dbReference type="AlphaFoldDB" id="A0A0K2SJK7"/>
<feature type="domain" description="SSD" evidence="8">
    <location>
        <begin position="616"/>
        <end position="743"/>
    </location>
</feature>
<dbReference type="RefSeq" id="WP_068135959.1">
    <property type="nucleotide sequence ID" value="NZ_AP014924.1"/>
</dbReference>
<accession>A0A0K2SJK7</accession>
<keyword evidence="3" id="KW-1003">Cell membrane</keyword>
<keyword evidence="6 7" id="KW-0472">Membrane</keyword>
<dbReference type="PROSITE" id="PS50156">
    <property type="entry name" value="SSD"/>
    <property type="match status" value="2"/>
</dbReference>
<dbReference type="STRING" id="1555112.LIP_1447"/>
<keyword evidence="4 7" id="KW-0812">Transmembrane</keyword>
<reference evidence="10" key="1">
    <citation type="submission" date="2015-07" db="EMBL/GenBank/DDBJ databases">
        <title>Complete genome sequence and phylogenetic analysis of Limnochorda pilosa.</title>
        <authorList>
            <person name="Watanabe M."/>
            <person name="Kojima H."/>
            <person name="Fukui M."/>
        </authorList>
    </citation>
    <scope>NUCLEOTIDE SEQUENCE [LARGE SCALE GENOMIC DNA]</scope>
    <source>
        <strain evidence="10">HC45</strain>
    </source>
</reference>
<evidence type="ECO:0000256" key="6">
    <source>
        <dbReference type="ARBA" id="ARBA00023136"/>
    </source>
</evidence>
<protein>
    <recommendedName>
        <fullName evidence="8">SSD domain-containing protein</fullName>
    </recommendedName>
</protein>
<dbReference type="OrthoDB" id="9809027at2"/>
<dbReference type="Pfam" id="PF03176">
    <property type="entry name" value="MMPL"/>
    <property type="match status" value="2"/>
</dbReference>
<comment type="subcellular location">
    <subcellularLocation>
        <location evidence="1">Cell membrane</location>
        <topology evidence="1">Multi-pass membrane protein</topology>
    </subcellularLocation>
</comment>
<feature type="transmembrane region" description="Helical" evidence="7">
    <location>
        <begin position="618"/>
        <end position="640"/>
    </location>
</feature>
<gene>
    <name evidence="9" type="ORF">LIP_1447</name>
</gene>
<organism evidence="9 10">
    <name type="scientific">Limnochorda pilosa</name>
    <dbReference type="NCBI Taxonomy" id="1555112"/>
    <lineage>
        <taxon>Bacteria</taxon>
        <taxon>Bacillati</taxon>
        <taxon>Bacillota</taxon>
        <taxon>Limnochordia</taxon>
        <taxon>Limnochordales</taxon>
        <taxon>Limnochordaceae</taxon>
        <taxon>Limnochorda</taxon>
    </lineage>
</organism>
<feature type="transmembrane region" description="Helical" evidence="7">
    <location>
        <begin position="689"/>
        <end position="709"/>
    </location>
</feature>
<dbReference type="SUPFAM" id="SSF82866">
    <property type="entry name" value="Multidrug efflux transporter AcrB transmembrane domain"/>
    <property type="match status" value="2"/>
</dbReference>
<proteinExistence type="inferred from homology"/>
<dbReference type="InterPro" id="IPR050545">
    <property type="entry name" value="Mycobact_MmpL"/>
</dbReference>
<feature type="transmembrane region" description="Helical" evidence="7">
    <location>
        <begin position="715"/>
        <end position="742"/>
    </location>
</feature>
<dbReference type="Gene3D" id="1.20.1640.10">
    <property type="entry name" value="Multidrug efflux transporter AcrB transmembrane domain"/>
    <property type="match status" value="2"/>
</dbReference>
<dbReference type="InterPro" id="IPR000731">
    <property type="entry name" value="SSD"/>
</dbReference>
<keyword evidence="10" id="KW-1185">Reference proteome</keyword>
<feature type="transmembrane region" description="Helical" evidence="7">
    <location>
        <begin position="394"/>
        <end position="415"/>
    </location>
</feature>
<dbReference type="PANTHER" id="PTHR33406">
    <property type="entry name" value="MEMBRANE PROTEIN MJ1562-RELATED"/>
    <property type="match status" value="1"/>
</dbReference>
<feature type="transmembrane region" description="Helical" evidence="7">
    <location>
        <begin position="237"/>
        <end position="256"/>
    </location>
</feature>
<evidence type="ECO:0000313" key="9">
    <source>
        <dbReference type="EMBL" id="BAS27296.1"/>
    </source>
</evidence>
<feature type="transmembrane region" description="Helical" evidence="7">
    <location>
        <begin position="211"/>
        <end position="230"/>
    </location>
</feature>
<dbReference type="GO" id="GO:0005886">
    <property type="term" value="C:plasma membrane"/>
    <property type="evidence" value="ECO:0007669"/>
    <property type="project" value="UniProtKB-SubCell"/>
</dbReference>
<dbReference type="EMBL" id="AP014924">
    <property type="protein sequence ID" value="BAS27296.1"/>
    <property type="molecule type" value="Genomic_DNA"/>
</dbReference>
<evidence type="ECO:0000256" key="5">
    <source>
        <dbReference type="ARBA" id="ARBA00022989"/>
    </source>
</evidence>
<evidence type="ECO:0000256" key="2">
    <source>
        <dbReference type="ARBA" id="ARBA00010157"/>
    </source>
</evidence>
<evidence type="ECO:0000256" key="1">
    <source>
        <dbReference type="ARBA" id="ARBA00004651"/>
    </source>
</evidence>